<dbReference type="HAMAP" id="MF_00583_B">
    <property type="entry name" value="RibP_PPkinase_B"/>
    <property type="match status" value="1"/>
</dbReference>
<evidence type="ECO:0000256" key="1">
    <source>
        <dbReference type="ARBA" id="ARBA00004996"/>
    </source>
</evidence>
<dbReference type="InterPro" id="IPR029057">
    <property type="entry name" value="PRTase-like"/>
</dbReference>
<comment type="cofactor">
    <cofactor evidence="12">
        <name>Mg(2+)</name>
        <dbReference type="ChEBI" id="CHEBI:18420"/>
    </cofactor>
    <text evidence="12">Binds 2 Mg(2+) ions per subunit.</text>
</comment>
<feature type="active site" evidence="12">
    <location>
        <position position="198"/>
    </location>
</feature>
<evidence type="ECO:0000313" key="14">
    <source>
        <dbReference type="EMBL" id="RGD73582.1"/>
    </source>
</evidence>
<dbReference type="NCBIfam" id="TIGR01251">
    <property type="entry name" value="ribP_PPkin"/>
    <property type="match status" value="1"/>
</dbReference>
<comment type="catalytic activity">
    <reaction evidence="9 12">
        <text>D-ribose 5-phosphate + ATP = 5-phospho-alpha-D-ribose 1-diphosphate + AMP + H(+)</text>
        <dbReference type="Rhea" id="RHEA:15609"/>
        <dbReference type="ChEBI" id="CHEBI:15378"/>
        <dbReference type="ChEBI" id="CHEBI:30616"/>
        <dbReference type="ChEBI" id="CHEBI:58017"/>
        <dbReference type="ChEBI" id="CHEBI:78346"/>
        <dbReference type="ChEBI" id="CHEBI:456215"/>
        <dbReference type="EC" id="2.7.6.1"/>
    </reaction>
</comment>
<dbReference type="GO" id="GO:0000287">
    <property type="term" value="F:magnesium ion binding"/>
    <property type="evidence" value="ECO:0007669"/>
    <property type="project" value="UniProtKB-UniRule"/>
</dbReference>
<dbReference type="PANTHER" id="PTHR10210:SF41">
    <property type="entry name" value="RIBOSE-PHOSPHATE PYROPHOSPHOKINASE 1, CHLOROPLASTIC"/>
    <property type="match status" value="1"/>
</dbReference>
<dbReference type="NCBIfam" id="NF002320">
    <property type="entry name" value="PRK01259.1"/>
    <property type="match status" value="1"/>
</dbReference>
<feature type="binding site" evidence="12">
    <location>
        <position position="200"/>
    </location>
    <ligand>
        <name>D-ribose 5-phosphate</name>
        <dbReference type="ChEBI" id="CHEBI:78346"/>
    </ligand>
</feature>
<dbReference type="InterPro" id="IPR000836">
    <property type="entry name" value="PRTase_dom"/>
</dbReference>
<keyword evidence="2 12" id="KW-0808">Transferase</keyword>
<dbReference type="Pfam" id="PF14572">
    <property type="entry name" value="Pribosyl_synth"/>
    <property type="match status" value="1"/>
</dbReference>
<comment type="similarity">
    <text evidence="11 12">Belongs to the ribose-phosphate pyrophosphokinase family. Class I subfamily.</text>
</comment>
<accession>A0A3E3DWE0</accession>
<keyword evidence="5 12" id="KW-0547">Nucleotide-binding</keyword>
<keyword evidence="6 12" id="KW-0418">Kinase</keyword>
<evidence type="ECO:0000256" key="5">
    <source>
        <dbReference type="ARBA" id="ARBA00022741"/>
    </source>
</evidence>
<dbReference type="SUPFAM" id="SSF53271">
    <property type="entry name" value="PRTase-like"/>
    <property type="match status" value="1"/>
</dbReference>
<feature type="domain" description="Ribose-phosphate pyrophosphokinase N-terminal" evidence="13">
    <location>
        <begin position="9"/>
        <end position="124"/>
    </location>
</feature>
<dbReference type="InterPro" id="IPR029099">
    <property type="entry name" value="Pribosyltran_N"/>
</dbReference>
<evidence type="ECO:0000313" key="15">
    <source>
        <dbReference type="Proteomes" id="UP000261212"/>
    </source>
</evidence>
<dbReference type="GO" id="GO:0016301">
    <property type="term" value="F:kinase activity"/>
    <property type="evidence" value="ECO:0007669"/>
    <property type="project" value="UniProtKB-KW"/>
</dbReference>
<keyword evidence="12" id="KW-0963">Cytoplasm</keyword>
<dbReference type="InterPro" id="IPR000842">
    <property type="entry name" value="PRib_PP_synth_CS"/>
</dbReference>
<feature type="binding site" evidence="12">
    <location>
        <begin position="228"/>
        <end position="232"/>
    </location>
    <ligand>
        <name>D-ribose 5-phosphate</name>
        <dbReference type="ChEBI" id="CHEBI:78346"/>
    </ligand>
</feature>
<dbReference type="GO" id="GO:0002189">
    <property type="term" value="C:ribose phosphate diphosphokinase complex"/>
    <property type="evidence" value="ECO:0007669"/>
    <property type="project" value="TreeGrafter"/>
</dbReference>
<evidence type="ECO:0000256" key="6">
    <source>
        <dbReference type="ARBA" id="ARBA00022777"/>
    </source>
</evidence>
<organism evidence="14 15">
    <name type="scientific">Anaerofustis stercorihominis</name>
    <dbReference type="NCBI Taxonomy" id="214853"/>
    <lineage>
        <taxon>Bacteria</taxon>
        <taxon>Bacillati</taxon>
        <taxon>Bacillota</taxon>
        <taxon>Clostridia</taxon>
        <taxon>Eubacteriales</taxon>
        <taxon>Eubacteriaceae</taxon>
        <taxon>Anaerofustis</taxon>
    </lineage>
</organism>
<feature type="binding site" evidence="12">
    <location>
        <position position="175"/>
    </location>
    <ligand>
        <name>Mg(2+)</name>
        <dbReference type="ChEBI" id="CHEBI:18420"/>
    </ligand>
</feature>
<dbReference type="PROSITE" id="PS00114">
    <property type="entry name" value="PRPP_SYNTHASE"/>
    <property type="match status" value="1"/>
</dbReference>
<sequence length="317" mass="34373">MIESFSDICLLAGNSNKALAQEIADNLALPLCSAKIGKFSDGEINVTINESVRGRDVFVIQSLCYPVNDNLMELLIIIDALKRASAGRINVVMPYYGYARQDRKEKGRVPITARLVADMLTTAGADRVISIDLHADQIQGFFNIPFDRLYGRPIIADYILSENESMDNVVVVSPDAGSVKRSRKLAEYLNVPLAIIDKRRPKDNVAEVMNVIGEVRGKKVIMIDDMIDTGGTIVGAANALEQLGASKIICACTHPVLSGPAVERIENSAIDRLIATNTIPLTADKKIDKITVLSVAPLLAKAIKIIHTGKSISSIFS</sequence>
<dbReference type="EMBL" id="QUSM01000005">
    <property type="protein sequence ID" value="RGD73582.1"/>
    <property type="molecule type" value="Genomic_DNA"/>
</dbReference>
<feature type="binding site" evidence="12">
    <location>
        <position position="224"/>
    </location>
    <ligand>
        <name>D-ribose 5-phosphate</name>
        <dbReference type="ChEBI" id="CHEBI:78346"/>
    </ligand>
</feature>
<dbReference type="AlphaFoldDB" id="A0A3E3DWE0"/>
<dbReference type="Gene3D" id="3.40.50.2020">
    <property type="match status" value="2"/>
</dbReference>
<dbReference type="PANTHER" id="PTHR10210">
    <property type="entry name" value="RIBOSE-PHOSPHATE DIPHOSPHOKINASE FAMILY MEMBER"/>
    <property type="match status" value="1"/>
</dbReference>
<evidence type="ECO:0000256" key="2">
    <source>
        <dbReference type="ARBA" id="ARBA00022679"/>
    </source>
</evidence>
<dbReference type="CDD" id="cd06223">
    <property type="entry name" value="PRTases_typeI"/>
    <property type="match status" value="1"/>
</dbReference>
<dbReference type="GO" id="GO:0005524">
    <property type="term" value="F:ATP binding"/>
    <property type="evidence" value="ECO:0007669"/>
    <property type="project" value="UniProtKB-KW"/>
</dbReference>
<evidence type="ECO:0000256" key="11">
    <source>
        <dbReference type="ARBA" id="ARBA00061444"/>
    </source>
</evidence>
<proteinExistence type="inferred from homology"/>
<dbReference type="GO" id="GO:0009156">
    <property type="term" value="P:ribonucleoside monophosphate biosynthetic process"/>
    <property type="evidence" value="ECO:0007669"/>
    <property type="project" value="InterPro"/>
</dbReference>
<evidence type="ECO:0000256" key="3">
    <source>
        <dbReference type="ARBA" id="ARBA00022723"/>
    </source>
</evidence>
<dbReference type="RefSeq" id="WP_117532570.1">
    <property type="nucleotide sequence ID" value="NZ_QUSM01000005.1"/>
</dbReference>
<protein>
    <recommendedName>
        <fullName evidence="12">Ribose-phosphate pyrophosphokinase</fullName>
        <shortName evidence="12">RPPK</shortName>
        <ecNumber evidence="12">2.7.6.1</ecNumber>
    </recommendedName>
    <alternativeName>
        <fullName evidence="12">5-phospho-D-ribosyl alpha-1-diphosphate synthase</fullName>
    </alternativeName>
    <alternativeName>
        <fullName evidence="12">Phosphoribosyl diphosphate synthase</fullName>
    </alternativeName>
    <alternativeName>
        <fullName evidence="12">Phosphoribosyl pyrophosphate synthase</fullName>
        <shortName evidence="12">P-Rib-PP synthase</shortName>
        <shortName evidence="12">PRPP synthase</shortName>
        <shortName evidence="12">PRPPase</shortName>
    </alternativeName>
</protein>
<comment type="subunit">
    <text evidence="12">Homohexamer.</text>
</comment>
<feature type="binding site" evidence="12">
    <location>
        <begin position="100"/>
        <end position="101"/>
    </location>
    <ligand>
        <name>ATP</name>
        <dbReference type="ChEBI" id="CHEBI:30616"/>
    </ligand>
</feature>
<evidence type="ECO:0000256" key="4">
    <source>
        <dbReference type="ARBA" id="ARBA00022727"/>
    </source>
</evidence>
<comment type="subcellular location">
    <subcellularLocation>
        <location evidence="12">Cytoplasm</location>
    </subcellularLocation>
</comment>
<evidence type="ECO:0000256" key="7">
    <source>
        <dbReference type="ARBA" id="ARBA00022840"/>
    </source>
</evidence>
<dbReference type="EC" id="2.7.6.1" evidence="12"/>
<name>A0A3E3DWE0_9FIRM</name>
<feature type="binding site" evidence="12">
    <location>
        <position position="134"/>
    </location>
    <ligand>
        <name>Mg(2+)</name>
        <dbReference type="ChEBI" id="CHEBI:18420"/>
    </ligand>
</feature>
<comment type="caution">
    <text evidence="14">The sequence shown here is derived from an EMBL/GenBank/DDBJ whole genome shotgun (WGS) entry which is preliminary data.</text>
</comment>
<dbReference type="UniPathway" id="UPA00087">
    <property type="reaction ID" value="UER00172"/>
</dbReference>
<feature type="binding site" evidence="12">
    <location>
        <begin position="41"/>
        <end position="43"/>
    </location>
    <ligand>
        <name>ATP</name>
        <dbReference type="ChEBI" id="CHEBI:30616"/>
    </ligand>
</feature>
<dbReference type="Proteomes" id="UP000261212">
    <property type="component" value="Unassembled WGS sequence"/>
</dbReference>
<comment type="function">
    <text evidence="10 12">Involved in the biosynthesis of the central metabolite phospho-alpha-D-ribosyl-1-pyrophosphate (PRPP) via the transfer of pyrophosphoryl group from ATP to 1-hydroxyl of ribose-5-phosphate (Rib-5-P).</text>
</comment>
<dbReference type="InterPro" id="IPR037515">
    <property type="entry name" value="Rib-P_diPkinase_bac"/>
</dbReference>
<dbReference type="GO" id="GO:0005737">
    <property type="term" value="C:cytoplasm"/>
    <property type="evidence" value="ECO:0007669"/>
    <property type="project" value="UniProtKB-SubCell"/>
</dbReference>
<evidence type="ECO:0000256" key="9">
    <source>
        <dbReference type="ARBA" id="ARBA00049535"/>
    </source>
</evidence>
<dbReference type="FunFam" id="3.40.50.2020:FF:000001">
    <property type="entry name" value="Ribose-phosphate pyrophosphokinase"/>
    <property type="match status" value="1"/>
</dbReference>
<reference evidence="14 15" key="1">
    <citation type="submission" date="2018-08" db="EMBL/GenBank/DDBJ databases">
        <title>A genome reference for cultivated species of the human gut microbiota.</title>
        <authorList>
            <person name="Zou Y."/>
            <person name="Xue W."/>
            <person name="Luo G."/>
        </authorList>
    </citation>
    <scope>NUCLEOTIDE SEQUENCE [LARGE SCALE GENOMIC DNA]</scope>
    <source>
        <strain evidence="14 15">AM25-6</strain>
    </source>
</reference>
<dbReference type="GO" id="GO:0006015">
    <property type="term" value="P:5-phosphoribose 1-diphosphate biosynthetic process"/>
    <property type="evidence" value="ECO:0007669"/>
    <property type="project" value="UniProtKB-UniRule"/>
</dbReference>
<keyword evidence="8 12" id="KW-0460">Magnesium</keyword>
<evidence type="ECO:0000256" key="8">
    <source>
        <dbReference type="ARBA" id="ARBA00022842"/>
    </source>
</evidence>
<dbReference type="Pfam" id="PF13793">
    <property type="entry name" value="Pribosyltran_N"/>
    <property type="match status" value="1"/>
</dbReference>
<keyword evidence="3 12" id="KW-0479">Metal-binding</keyword>
<dbReference type="GO" id="GO:0006164">
    <property type="term" value="P:purine nucleotide biosynthetic process"/>
    <property type="evidence" value="ECO:0007669"/>
    <property type="project" value="TreeGrafter"/>
</dbReference>
<evidence type="ECO:0000259" key="13">
    <source>
        <dbReference type="Pfam" id="PF13793"/>
    </source>
</evidence>
<keyword evidence="4 12" id="KW-0545">Nucleotide biosynthesis</keyword>
<evidence type="ECO:0000256" key="12">
    <source>
        <dbReference type="HAMAP-Rule" id="MF_00583"/>
    </source>
</evidence>
<evidence type="ECO:0000256" key="10">
    <source>
        <dbReference type="ARBA" id="ARBA00054914"/>
    </source>
</evidence>
<dbReference type="SMART" id="SM01400">
    <property type="entry name" value="Pribosyltran_N"/>
    <property type="match status" value="1"/>
</dbReference>
<dbReference type="GO" id="GO:0004749">
    <property type="term" value="F:ribose phosphate diphosphokinase activity"/>
    <property type="evidence" value="ECO:0007669"/>
    <property type="project" value="UniProtKB-UniRule"/>
</dbReference>
<dbReference type="InterPro" id="IPR005946">
    <property type="entry name" value="Rib-P_diPkinase"/>
</dbReference>
<comment type="pathway">
    <text evidence="1 12">Metabolic intermediate biosynthesis; 5-phospho-alpha-D-ribose 1-diphosphate biosynthesis; 5-phospho-alpha-D-ribose 1-diphosphate from D-ribose 5-phosphate (route I): step 1/1.</text>
</comment>
<keyword evidence="7 12" id="KW-0067">ATP-binding</keyword>
<gene>
    <name evidence="12" type="primary">prs</name>
    <name evidence="14" type="ORF">DW687_09500</name>
</gene>